<accession>A0A2N7ID89</accession>
<dbReference type="Pfam" id="PF05944">
    <property type="entry name" value="Phage_term_smal"/>
    <property type="match status" value="1"/>
</dbReference>
<dbReference type="GO" id="GO:0004519">
    <property type="term" value="F:endonuclease activity"/>
    <property type="evidence" value="ECO:0007669"/>
    <property type="project" value="InterPro"/>
</dbReference>
<keyword evidence="1" id="KW-0802">TPR repeat</keyword>
<dbReference type="RefSeq" id="WP_102578684.1">
    <property type="nucleotide sequence ID" value="NZ_MCYL01000024.1"/>
</dbReference>
<evidence type="ECO:0000313" key="2">
    <source>
        <dbReference type="EMBL" id="PML54975.1"/>
    </source>
</evidence>
<evidence type="ECO:0000256" key="1">
    <source>
        <dbReference type="PROSITE-ProRule" id="PRU00339"/>
    </source>
</evidence>
<protein>
    <submittedName>
        <fullName evidence="2">Uncharacterized protein</fullName>
    </submittedName>
</protein>
<dbReference type="InterPro" id="IPR010270">
    <property type="entry name" value="Phage_P2_GpM"/>
</dbReference>
<evidence type="ECO:0000313" key="3">
    <source>
        <dbReference type="Proteomes" id="UP000235746"/>
    </source>
</evidence>
<organism evidence="2 3">
    <name type="scientific">Vibrio lentus</name>
    <dbReference type="NCBI Taxonomy" id="136468"/>
    <lineage>
        <taxon>Bacteria</taxon>
        <taxon>Pseudomonadati</taxon>
        <taxon>Pseudomonadota</taxon>
        <taxon>Gammaproteobacteria</taxon>
        <taxon>Vibrionales</taxon>
        <taxon>Vibrionaceae</taxon>
        <taxon>Vibrio</taxon>
    </lineage>
</organism>
<dbReference type="GO" id="GO:0003677">
    <property type="term" value="F:DNA binding"/>
    <property type="evidence" value="ECO:0007669"/>
    <property type="project" value="InterPro"/>
</dbReference>
<feature type="repeat" description="TPR" evidence="1">
    <location>
        <begin position="188"/>
        <end position="221"/>
    </location>
</feature>
<name>A0A2N7ID89_9VIBR</name>
<dbReference type="InterPro" id="IPR019734">
    <property type="entry name" value="TPR_rpt"/>
</dbReference>
<gene>
    <name evidence="2" type="ORF">BCT74_06475</name>
</gene>
<dbReference type="PROSITE" id="PS50005">
    <property type="entry name" value="TPR"/>
    <property type="match status" value="1"/>
</dbReference>
<proteinExistence type="predicted"/>
<dbReference type="AlphaFoldDB" id="A0A2N7ID89"/>
<dbReference type="InterPro" id="IPR011990">
    <property type="entry name" value="TPR-like_helical_dom_sf"/>
</dbReference>
<reference evidence="3" key="1">
    <citation type="submission" date="2016-07" db="EMBL/GenBank/DDBJ databases">
        <title>Nontailed viruses are major unrecognized killers of bacteria in the ocean.</title>
        <authorList>
            <person name="Kauffman K."/>
            <person name="Hussain F."/>
            <person name="Yang J."/>
            <person name="Arevalo P."/>
            <person name="Brown J."/>
            <person name="Cutler M."/>
            <person name="Kelly L."/>
            <person name="Polz M.F."/>
        </authorList>
    </citation>
    <scope>NUCLEOTIDE SEQUENCE [LARGE SCALE GENOMIC DNA]</scope>
    <source>
        <strain evidence="3">10N.261.51.B8</strain>
    </source>
</reference>
<dbReference type="EMBL" id="MCYL01000024">
    <property type="protein sequence ID" value="PML54975.1"/>
    <property type="molecule type" value="Genomic_DNA"/>
</dbReference>
<dbReference type="Proteomes" id="UP000235746">
    <property type="component" value="Unassembled WGS sequence"/>
</dbReference>
<sequence length="241" mass="27863">MLSILMKREAQKAKSEPVEAFEAIDSVDAMNESTVSQAVRTAFADKPWEETQLLFKQDQSYLRTLSGSKEKDPYKQELINKYRPLVEKLLDTHKGDYGNLDVMWCFYMWHFDLGQFEEIHDDFRAAIDGGLETPANFKVNGQTGFCDYVFKYTHKAHTEKKEYKREYLLKAVNDLLAGELATNAPLKVKMFRLVGDWHFEAGDKEKAHNLFELVMKLDPNKGGVKKKLEALQKELGYDQPH</sequence>
<comment type="caution">
    <text evidence="2">The sequence shown here is derived from an EMBL/GenBank/DDBJ whole genome shotgun (WGS) entry which is preliminary data.</text>
</comment>
<dbReference type="Gene3D" id="1.25.40.10">
    <property type="entry name" value="Tetratricopeptide repeat domain"/>
    <property type="match status" value="1"/>
</dbReference>